<dbReference type="GeneID" id="110983021"/>
<dbReference type="RefSeq" id="XP_022097569.1">
    <property type="nucleotide sequence ID" value="XM_022241877.1"/>
</dbReference>
<dbReference type="PROSITE" id="PS50825">
    <property type="entry name" value="HYR"/>
    <property type="match status" value="2"/>
</dbReference>
<evidence type="ECO:0000313" key="5">
    <source>
        <dbReference type="RefSeq" id="XP_022097569.1"/>
    </source>
</evidence>
<evidence type="ECO:0000256" key="2">
    <source>
        <dbReference type="SAM" id="Phobius"/>
    </source>
</evidence>
<keyword evidence="2" id="KW-0812">Transmembrane</keyword>
<dbReference type="Proteomes" id="UP000694845">
    <property type="component" value="Unplaced"/>
</dbReference>
<dbReference type="KEGG" id="aplc:110983021"/>
<evidence type="ECO:0000259" key="3">
    <source>
        <dbReference type="PROSITE" id="PS50825"/>
    </source>
</evidence>
<accession>A0A8B7YW76</accession>
<proteinExistence type="predicted"/>
<evidence type="ECO:0000313" key="4">
    <source>
        <dbReference type="Proteomes" id="UP000694845"/>
    </source>
</evidence>
<feature type="domain" description="HYR" evidence="3">
    <location>
        <begin position="60"/>
        <end position="151"/>
    </location>
</feature>
<keyword evidence="2" id="KW-1133">Transmembrane helix</keyword>
<dbReference type="AlphaFoldDB" id="A0A8B7YW76"/>
<feature type="transmembrane region" description="Helical" evidence="2">
    <location>
        <begin position="339"/>
        <end position="365"/>
    </location>
</feature>
<gene>
    <name evidence="5" type="primary">LOC110983021</name>
</gene>
<evidence type="ECO:0000256" key="1">
    <source>
        <dbReference type="ARBA" id="ARBA00022737"/>
    </source>
</evidence>
<organism evidence="4 5">
    <name type="scientific">Acanthaster planci</name>
    <name type="common">Crown-of-thorns starfish</name>
    <dbReference type="NCBI Taxonomy" id="133434"/>
    <lineage>
        <taxon>Eukaryota</taxon>
        <taxon>Metazoa</taxon>
        <taxon>Echinodermata</taxon>
        <taxon>Eleutherozoa</taxon>
        <taxon>Asterozoa</taxon>
        <taxon>Asteroidea</taxon>
        <taxon>Valvatacea</taxon>
        <taxon>Valvatida</taxon>
        <taxon>Acanthasteridae</taxon>
        <taxon>Acanthaster</taxon>
    </lineage>
</organism>
<dbReference type="PANTHER" id="PTHR24273:SF32">
    <property type="entry name" value="HYALIN"/>
    <property type="match status" value="1"/>
</dbReference>
<reference evidence="5" key="1">
    <citation type="submission" date="2025-08" db="UniProtKB">
        <authorList>
            <consortium name="RefSeq"/>
        </authorList>
    </citation>
    <scope>IDENTIFICATION</scope>
</reference>
<dbReference type="PANTHER" id="PTHR24273">
    <property type="entry name" value="FI04643P-RELATED"/>
    <property type="match status" value="1"/>
</dbReference>
<keyword evidence="2" id="KW-0472">Membrane</keyword>
<keyword evidence="4" id="KW-1185">Reference proteome</keyword>
<keyword evidence="1" id="KW-0677">Repeat</keyword>
<feature type="domain" description="HYR" evidence="3">
    <location>
        <begin position="241"/>
        <end position="333"/>
    </location>
</feature>
<sequence>MLSATDNVDILTLSDTHCADSAGNVVVSGGMYELGITTVTCSVTDAATNSGSCQFAIEVVDLEPPFMACSNPVPIATDIGRPDTAVTWTQLPSATDNVDMMTSSDIRCTNDAGFAMVSGGIYGVGTTTVTCSASDASMNTGSCQFIIEVVDRESPQISCPNAVTSESTDIGRADAAVSWTSMPSATDNVDVFTPRDILCLNEAGSAVISGGVYDLGITIVTCTATDAALNTDSCQFTVEVIDTEAPDISCPNSVISVIVDSGQSTVAVSWISMLSVSDNVDGLTLSDILCVGNAGNIVVSGGMYGLGTTTVTCSVTDAALNTGSCQFTVEVTENNNNGAIIAIAASSGVIVLGCLVAIASICVCLMRRVPGHGLYDVQNSFSNKNVEWEERPEGYRRSAKHDIRFHGQQNDIFPRPYIVPGPEFVRRTDENFNDAFYY</sequence>
<dbReference type="Pfam" id="PF02494">
    <property type="entry name" value="HYR"/>
    <property type="match status" value="3"/>
</dbReference>
<dbReference type="InterPro" id="IPR003410">
    <property type="entry name" value="HYR_dom"/>
</dbReference>
<dbReference type="OMA" id="THCADSA"/>
<dbReference type="OrthoDB" id="10045365at2759"/>
<protein>
    <submittedName>
        <fullName evidence="5">Uncharacterized protein LOC110983021</fullName>
    </submittedName>
</protein>
<name>A0A8B7YW76_ACAPL</name>